<dbReference type="AlphaFoldDB" id="A0AAN8F6M2"/>
<organism evidence="2 3">
    <name type="scientific">Trichostrongylus colubriformis</name>
    <name type="common">Black scour worm</name>
    <dbReference type="NCBI Taxonomy" id="6319"/>
    <lineage>
        <taxon>Eukaryota</taxon>
        <taxon>Metazoa</taxon>
        <taxon>Ecdysozoa</taxon>
        <taxon>Nematoda</taxon>
        <taxon>Chromadorea</taxon>
        <taxon>Rhabditida</taxon>
        <taxon>Rhabditina</taxon>
        <taxon>Rhabditomorpha</taxon>
        <taxon>Strongyloidea</taxon>
        <taxon>Trichostrongylidae</taxon>
        <taxon>Trichostrongylus</taxon>
    </lineage>
</organism>
<sequence>MLQYIVLLAIFGAVQSQMIRQCTCQEFEPCKRQSTANIMQCADQCQSHVTALGGSYPAMRSCLQSKEPLIRAIIQCQSQELAGACARGPGGKVPKRYPETLKLAAYTEINNILAKSGVQAEAKGFLAAGKKFSSCIMKCMERGGGNCLKKLNCGLALPPDNVLVQTAKRCAIRNGLNTPAVQQLCKCMAGAGVRGIAPLCSRIQIS</sequence>
<protein>
    <submittedName>
        <fullName evidence="2">Uncharacterized protein</fullName>
    </submittedName>
</protein>
<comment type="caution">
    <text evidence="2">The sequence shown here is derived from an EMBL/GenBank/DDBJ whole genome shotgun (WGS) entry which is preliminary data.</text>
</comment>
<dbReference type="Proteomes" id="UP001331761">
    <property type="component" value="Unassembled WGS sequence"/>
</dbReference>
<evidence type="ECO:0000256" key="1">
    <source>
        <dbReference type="SAM" id="SignalP"/>
    </source>
</evidence>
<evidence type="ECO:0000313" key="2">
    <source>
        <dbReference type="EMBL" id="KAK5968292.1"/>
    </source>
</evidence>
<keyword evidence="1" id="KW-0732">Signal</keyword>
<dbReference type="EMBL" id="WIXE01021543">
    <property type="protein sequence ID" value="KAK5968292.1"/>
    <property type="molecule type" value="Genomic_DNA"/>
</dbReference>
<keyword evidence="3" id="KW-1185">Reference proteome</keyword>
<proteinExistence type="predicted"/>
<feature type="chain" id="PRO_5043012188" evidence="1">
    <location>
        <begin position="17"/>
        <end position="206"/>
    </location>
</feature>
<name>A0AAN8F6M2_TRICO</name>
<evidence type="ECO:0000313" key="3">
    <source>
        <dbReference type="Proteomes" id="UP001331761"/>
    </source>
</evidence>
<accession>A0AAN8F6M2</accession>
<reference evidence="2 3" key="1">
    <citation type="submission" date="2019-10" db="EMBL/GenBank/DDBJ databases">
        <title>Assembly and Annotation for the nematode Trichostrongylus colubriformis.</title>
        <authorList>
            <person name="Martin J."/>
        </authorList>
    </citation>
    <scope>NUCLEOTIDE SEQUENCE [LARGE SCALE GENOMIC DNA]</scope>
    <source>
        <strain evidence="2">G859</strain>
        <tissue evidence="2">Whole worm</tissue>
    </source>
</reference>
<feature type="signal peptide" evidence="1">
    <location>
        <begin position="1"/>
        <end position="16"/>
    </location>
</feature>
<gene>
    <name evidence="2" type="ORF">GCK32_002721</name>
</gene>
<dbReference type="PANTHER" id="PTHR34401">
    <property type="entry name" value="PROTEIN CBG12388-RELATED"/>
    <property type="match status" value="1"/>
</dbReference>
<dbReference type="PANTHER" id="PTHR34401:SF3">
    <property type="entry name" value="DB DOMAIN-CONTAINING PROTEIN"/>
    <property type="match status" value="1"/>
</dbReference>